<name>A0A9D2AHN6_9BACT</name>
<gene>
    <name evidence="1" type="ORF">H9862_07085</name>
</gene>
<organism evidence="1 2">
    <name type="scientific">Candidatus Akkermansia intestinigallinarum</name>
    <dbReference type="NCBI Taxonomy" id="2838431"/>
    <lineage>
        <taxon>Bacteria</taxon>
        <taxon>Pseudomonadati</taxon>
        <taxon>Verrucomicrobiota</taxon>
        <taxon>Verrucomicrobiia</taxon>
        <taxon>Verrucomicrobiales</taxon>
        <taxon>Akkermansiaceae</taxon>
        <taxon>Akkermansia</taxon>
    </lineage>
</organism>
<dbReference type="SUPFAM" id="SSF81901">
    <property type="entry name" value="HCP-like"/>
    <property type="match status" value="1"/>
</dbReference>
<comment type="caution">
    <text evidence="1">The sequence shown here is derived from an EMBL/GenBank/DDBJ whole genome shotgun (WGS) entry which is preliminary data.</text>
</comment>
<dbReference type="InterPro" id="IPR006597">
    <property type="entry name" value="Sel1-like"/>
</dbReference>
<accession>A0A9D2AHN6</accession>
<dbReference type="Gene3D" id="1.25.40.10">
    <property type="entry name" value="Tetratricopeptide repeat domain"/>
    <property type="match status" value="1"/>
</dbReference>
<reference evidence="1" key="1">
    <citation type="journal article" date="2021" name="PeerJ">
        <title>Extensive microbial diversity within the chicken gut microbiome revealed by metagenomics and culture.</title>
        <authorList>
            <person name="Gilroy R."/>
            <person name="Ravi A."/>
            <person name="Getino M."/>
            <person name="Pursley I."/>
            <person name="Horton D.L."/>
            <person name="Alikhan N.F."/>
            <person name="Baker D."/>
            <person name="Gharbi K."/>
            <person name="Hall N."/>
            <person name="Watson M."/>
            <person name="Adriaenssens E.M."/>
            <person name="Foster-Nyarko E."/>
            <person name="Jarju S."/>
            <person name="Secka A."/>
            <person name="Antonio M."/>
            <person name="Oren A."/>
            <person name="Chaudhuri R.R."/>
            <person name="La Ragione R."/>
            <person name="Hildebrand F."/>
            <person name="Pallen M.J."/>
        </authorList>
    </citation>
    <scope>NUCLEOTIDE SEQUENCE</scope>
    <source>
        <strain evidence="1">14975</strain>
    </source>
</reference>
<dbReference type="SMART" id="SM00671">
    <property type="entry name" value="SEL1"/>
    <property type="match status" value="3"/>
</dbReference>
<dbReference type="InterPro" id="IPR011990">
    <property type="entry name" value="TPR-like_helical_dom_sf"/>
</dbReference>
<dbReference type="Proteomes" id="UP000823964">
    <property type="component" value="Unassembled WGS sequence"/>
</dbReference>
<dbReference type="InterPro" id="IPR053301">
    <property type="entry name" value="F-box_motif"/>
</dbReference>
<proteinExistence type="predicted"/>
<dbReference type="Pfam" id="PF08238">
    <property type="entry name" value="Sel1"/>
    <property type="match status" value="3"/>
</dbReference>
<evidence type="ECO:0000313" key="2">
    <source>
        <dbReference type="Proteomes" id="UP000823964"/>
    </source>
</evidence>
<dbReference type="EMBL" id="DXFQ01000132">
    <property type="protein sequence ID" value="HIX20347.1"/>
    <property type="molecule type" value="Genomic_DNA"/>
</dbReference>
<dbReference type="AlphaFoldDB" id="A0A9D2AHN6"/>
<evidence type="ECO:0000313" key="1">
    <source>
        <dbReference type="EMBL" id="HIX20347.1"/>
    </source>
</evidence>
<reference evidence="1" key="2">
    <citation type="submission" date="2021-04" db="EMBL/GenBank/DDBJ databases">
        <authorList>
            <person name="Gilroy R."/>
        </authorList>
    </citation>
    <scope>NUCLEOTIDE SEQUENCE</scope>
    <source>
        <strain evidence="1">14975</strain>
    </source>
</reference>
<protein>
    <submittedName>
        <fullName evidence="1">Sel1 repeat family protein</fullName>
    </submittedName>
</protein>
<dbReference type="PANTHER" id="PTHR45088:SF1">
    <property type="entry name" value="OS04G0476000 PROTEIN"/>
    <property type="match status" value="1"/>
</dbReference>
<dbReference type="PANTHER" id="PTHR45088">
    <property type="entry name" value="OSJNBA0022H21.17 PROTEIN"/>
    <property type="match status" value="1"/>
</dbReference>
<sequence>MKQGHQSWIALLGASLLCCSCEQADMVMPPPHCSPYLYEGSGLGLYDPLSLEQLLERHPNARIADPDAPGWGKRESWLKIRPGRKQALFDRLKLDEPYSFEVDKMLPIGIFPSLDVMQYLALYETSPDGKEQEEIAGRMVYLSPAEMDYYFERVGKRIEEKNRINWQFWEEGFTRGQDANDAARWWLQETLEGDTQYIYRLAHSYRMGWVKGKSARDAIPWYRKAYEKGNWMGPAAYELGCCYRDGVGVAASQREAAAWFRRAAEESHAEAQYELGCCYMEGRGVEHSRREAVKWFRQASRAGHEPAREALRSLEEHS</sequence>